<dbReference type="Proteomes" id="UP000233467">
    <property type="component" value="Unassembled WGS sequence"/>
</dbReference>
<dbReference type="AlphaFoldDB" id="A0A2N3J463"/>
<evidence type="ECO:0000313" key="1">
    <source>
        <dbReference type="EMBL" id="PKQ80580.1"/>
    </source>
</evidence>
<evidence type="ECO:0000313" key="2">
    <source>
        <dbReference type="Proteomes" id="UP000233467"/>
    </source>
</evidence>
<sequence length="235" mass="26241">MKGDLVCISAGLGVQEGQQFPVLAENKITWEILLGGSYRKVSKKSGRVRGWRNGPQFKSTAEEVVEPEASSISTSVYALVSVLPQHDFGSRHARDLALYLAKKMDERGSLTVVPSKADLMKALRLNTYSLNNATRLLATHEIIDVVDPKVKTSKGFKSLPRTYAIGKKVVAYLRKYRDRLGLTAEQVEEDQIQEVVEAAGSFQSYITTLPTEQANLLWELLTEQIFMAEQGQYHH</sequence>
<protein>
    <submittedName>
        <fullName evidence="1">Uncharacterized protein</fullName>
    </submittedName>
</protein>
<comment type="caution">
    <text evidence="1">The sequence shown here is derived from an EMBL/GenBank/DDBJ whole genome shotgun (WGS) entry which is preliminary data.</text>
</comment>
<proteinExistence type="predicted"/>
<dbReference type="EMBL" id="NQMM01000020">
    <property type="protein sequence ID" value="PKQ80580.1"/>
    <property type="molecule type" value="Genomic_DNA"/>
</dbReference>
<gene>
    <name evidence="1" type="ORF">CJP16_07275</name>
</gene>
<organism evidence="1 2">
    <name type="scientific">Aeromonas sobria</name>
    <dbReference type="NCBI Taxonomy" id="646"/>
    <lineage>
        <taxon>Bacteria</taxon>
        <taxon>Pseudomonadati</taxon>
        <taxon>Pseudomonadota</taxon>
        <taxon>Gammaproteobacteria</taxon>
        <taxon>Aeromonadales</taxon>
        <taxon>Aeromonadaceae</taxon>
        <taxon>Aeromonas</taxon>
    </lineage>
</organism>
<keyword evidence="2" id="KW-1185">Reference proteome</keyword>
<accession>A0A2N3J463</accession>
<reference evidence="1 2" key="1">
    <citation type="journal article" date="2017" name="Front. Microbiol.">
        <title>Strong Genomic and Phenotypic Heterogeneity in the Aeromonas sobria Species Complex.</title>
        <authorList>
            <person name="Gauthier J."/>
            <person name="Vincent A.T."/>
            <person name="Charette S.J."/>
            <person name="Derome N."/>
        </authorList>
    </citation>
    <scope>NUCLEOTIDE SEQUENCE [LARGE SCALE GENOMIC DNA]</scope>
    <source>
        <strain evidence="1 2">TM18</strain>
    </source>
</reference>
<name>A0A2N3J463_AERSO</name>
<dbReference type="RefSeq" id="WP_101324166.1">
    <property type="nucleotide sequence ID" value="NZ_NQMM01000020.1"/>
</dbReference>